<sequence length="133" mass="15287">MPNEHPKVPAQAPVKPKTIDEYIAGFSSDIQKTLNELWRLIQSEVPEAAEKIAYGMPTFYLKGNLVHFAAFKDHYGFFPAPSGIDAFEKELLPYRTGKGTLRFPLHQPFPWEIIKKIVRFRADENIKKSKKDI</sequence>
<evidence type="ECO:0000259" key="1">
    <source>
        <dbReference type="Pfam" id="PF08818"/>
    </source>
</evidence>
<reference evidence="2 3" key="1">
    <citation type="submission" date="2019-03" db="EMBL/GenBank/DDBJ databases">
        <title>Single cell metagenomics reveals metabolic interactions within the superorganism composed of flagellate Streblomastix strix and complex community of Bacteroidetes bacteria on its surface.</title>
        <authorList>
            <person name="Treitli S.C."/>
            <person name="Kolisko M."/>
            <person name="Husnik F."/>
            <person name="Keeling P."/>
            <person name="Hampl V."/>
        </authorList>
    </citation>
    <scope>NUCLEOTIDE SEQUENCE [LARGE SCALE GENOMIC DNA]</scope>
    <source>
        <strain evidence="2">St1</strain>
    </source>
</reference>
<dbReference type="EMBL" id="SNRX01000001">
    <property type="protein sequence ID" value="KAA6303585.1"/>
    <property type="molecule type" value="Genomic_DNA"/>
</dbReference>
<dbReference type="AlphaFoldDB" id="A0A5M8P4Y5"/>
<gene>
    <name evidence="2" type="ORF">EZS26_000136</name>
</gene>
<dbReference type="Pfam" id="PF08818">
    <property type="entry name" value="DUF1801"/>
    <property type="match status" value="1"/>
</dbReference>
<dbReference type="Proteomes" id="UP000324575">
    <property type="component" value="Unassembled WGS sequence"/>
</dbReference>
<comment type="caution">
    <text evidence="2">The sequence shown here is derived from an EMBL/GenBank/DDBJ whole genome shotgun (WGS) entry which is preliminary data.</text>
</comment>
<protein>
    <recommendedName>
        <fullName evidence="1">YdhG-like domain-containing protein</fullName>
    </recommendedName>
</protein>
<evidence type="ECO:0000313" key="3">
    <source>
        <dbReference type="Proteomes" id="UP000324575"/>
    </source>
</evidence>
<dbReference type="InterPro" id="IPR014922">
    <property type="entry name" value="YdhG-like"/>
</dbReference>
<name>A0A5M8P4Y5_9BACT</name>
<proteinExistence type="predicted"/>
<dbReference type="SUPFAM" id="SSF159888">
    <property type="entry name" value="YdhG-like"/>
    <property type="match status" value="1"/>
</dbReference>
<accession>A0A5M8P4Y5</accession>
<dbReference type="Gene3D" id="3.90.1150.200">
    <property type="match status" value="1"/>
</dbReference>
<evidence type="ECO:0000313" key="2">
    <source>
        <dbReference type="EMBL" id="KAA6303585.1"/>
    </source>
</evidence>
<organism evidence="2 3">
    <name type="scientific">Candidatus Ordinivivax streblomastigis</name>
    <dbReference type="NCBI Taxonomy" id="2540710"/>
    <lineage>
        <taxon>Bacteria</taxon>
        <taxon>Pseudomonadati</taxon>
        <taxon>Bacteroidota</taxon>
        <taxon>Bacteroidia</taxon>
        <taxon>Bacteroidales</taxon>
        <taxon>Candidatus Ordinivivax</taxon>
    </lineage>
</organism>
<feature type="domain" description="YdhG-like" evidence="1">
    <location>
        <begin position="31"/>
        <end position="121"/>
    </location>
</feature>